<dbReference type="Proteomes" id="UP000325577">
    <property type="component" value="Linkage Group LG11"/>
</dbReference>
<evidence type="ECO:0000313" key="3">
    <source>
        <dbReference type="EMBL" id="KAA8543504.1"/>
    </source>
</evidence>
<dbReference type="GO" id="GO:0140082">
    <property type="term" value="F:SUMO-ubiquitin ligase activity"/>
    <property type="evidence" value="ECO:0007669"/>
    <property type="project" value="TreeGrafter"/>
</dbReference>
<feature type="region of interest" description="Disordered" evidence="1">
    <location>
        <begin position="1"/>
        <end position="29"/>
    </location>
</feature>
<dbReference type="PANTHER" id="PTHR47094">
    <property type="entry name" value="ELFLESS, ISOFORM B"/>
    <property type="match status" value="1"/>
</dbReference>
<evidence type="ECO:0000256" key="1">
    <source>
        <dbReference type="SAM" id="MobiDB-lite"/>
    </source>
</evidence>
<reference evidence="3 4" key="1">
    <citation type="submission" date="2019-09" db="EMBL/GenBank/DDBJ databases">
        <title>A chromosome-level genome assembly of the Chinese tupelo Nyssa sinensis.</title>
        <authorList>
            <person name="Yang X."/>
            <person name="Kang M."/>
            <person name="Yang Y."/>
            <person name="Xiong H."/>
            <person name="Wang M."/>
            <person name="Zhang Z."/>
            <person name="Wang Z."/>
            <person name="Wu H."/>
            <person name="Ma T."/>
            <person name="Liu J."/>
            <person name="Xi Z."/>
        </authorList>
    </citation>
    <scope>NUCLEOTIDE SEQUENCE [LARGE SCALE GENOMIC DNA]</scope>
    <source>
        <strain evidence="3">J267</strain>
        <tissue evidence="3">Leaf</tissue>
    </source>
</reference>
<protein>
    <recommendedName>
        <fullName evidence="2">RIN4 pathogenic type III effector avirulence factor Avr cleavage site domain-containing protein</fullName>
    </recommendedName>
</protein>
<feature type="compositionally biased region" description="Polar residues" evidence="1">
    <location>
        <begin position="120"/>
        <end position="129"/>
    </location>
</feature>
<sequence>MALDLDLNALPPEYHDQEGPSANASSQDVQVGQLGVSVPPTPINVETYDDDVIISSRRAFEEARNNSRRNRGRTVVVDVDSGRTFGPSPNNRNNRRRLSSNPMIIDCDLYIDLEGSSDSMKDNVQSVASTPPPPPPPKEPTFNCPVCIGPLVEEMSTNQLNLSNVPHVPKFGNWESGEIIPYTVYFDKCGRIEMRYGGRGSNSGHPMRQSAGSEHSIERSPLHPHYQAKVTGKGGGSPSWEGTQSYESSYGTPGRSQLKPVTRGDESPVKGAAVSKFGEWDENKPASAEGYTHIFNQVRVKRHARLQRVVRHLTPMYHVRKHNANANDNPKKMMNLTLGFYLSYMGL</sequence>
<dbReference type="PANTHER" id="PTHR47094:SF1">
    <property type="entry name" value="RING-TYPE E3 UBIQUITIN TRANSFERASE"/>
    <property type="match status" value="1"/>
</dbReference>
<proteinExistence type="predicted"/>
<feature type="region of interest" description="Disordered" evidence="1">
    <location>
        <begin position="197"/>
        <end position="270"/>
    </location>
</feature>
<feature type="domain" description="RIN4 pathogenic type III effector avirulence factor Avr cleavage site" evidence="2">
    <location>
        <begin position="270"/>
        <end position="302"/>
    </location>
</feature>
<dbReference type="GO" id="GO:0033768">
    <property type="term" value="C:SUMO-targeted ubiquitin ligase complex"/>
    <property type="evidence" value="ECO:0007669"/>
    <property type="project" value="TreeGrafter"/>
</dbReference>
<feature type="region of interest" description="Disordered" evidence="1">
    <location>
        <begin position="79"/>
        <end position="98"/>
    </location>
</feature>
<accession>A0A5J5BL72</accession>
<dbReference type="GO" id="GO:0032183">
    <property type="term" value="F:SUMO binding"/>
    <property type="evidence" value="ECO:0007669"/>
    <property type="project" value="TreeGrafter"/>
</dbReference>
<feature type="region of interest" description="Disordered" evidence="1">
    <location>
        <begin position="120"/>
        <end position="140"/>
    </location>
</feature>
<evidence type="ECO:0000259" key="2">
    <source>
        <dbReference type="Pfam" id="PF05627"/>
    </source>
</evidence>
<keyword evidence="4" id="KW-1185">Reference proteome</keyword>
<organism evidence="3 4">
    <name type="scientific">Nyssa sinensis</name>
    <dbReference type="NCBI Taxonomy" id="561372"/>
    <lineage>
        <taxon>Eukaryota</taxon>
        <taxon>Viridiplantae</taxon>
        <taxon>Streptophyta</taxon>
        <taxon>Embryophyta</taxon>
        <taxon>Tracheophyta</taxon>
        <taxon>Spermatophyta</taxon>
        <taxon>Magnoliopsida</taxon>
        <taxon>eudicotyledons</taxon>
        <taxon>Gunneridae</taxon>
        <taxon>Pentapetalae</taxon>
        <taxon>asterids</taxon>
        <taxon>Cornales</taxon>
        <taxon>Nyssaceae</taxon>
        <taxon>Nyssa</taxon>
    </lineage>
</organism>
<dbReference type="EMBL" id="CM018034">
    <property type="protein sequence ID" value="KAA8543504.1"/>
    <property type="molecule type" value="Genomic_DNA"/>
</dbReference>
<gene>
    <name evidence="3" type="ORF">F0562_021001</name>
</gene>
<evidence type="ECO:0000313" key="4">
    <source>
        <dbReference type="Proteomes" id="UP000325577"/>
    </source>
</evidence>
<dbReference type="GO" id="GO:0061630">
    <property type="term" value="F:ubiquitin protein ligase activity"/>
    <property type="evidence" value="ECO:0007669"/>
    <property type="project" value="InterPro"/>
</dbReference>
<dbReference type="AlphaFoldDB" id="A0A5J5BL72"/>
<feature type="compositionally biased region" description="Polar residues" evidence="1">
    <location>
        <begin position="20"/>
        <end position="29"/>
    </location>
</feature>
<dbReference type="InterPro" id="IPR049627">
    <property type="entry name" value="SLX8"/>
</dbReference>
<dbReference type="GO" id="GO:0006511">
    <property type="term" value="P:ubiquitin-dependent protein catabolic process"/>
    <property type="evidence" value="ECO:0007669"/>
    <property type="project" value="TreeGrafter"/>
</dbReference>
<dbReference type="Pfam" id="PF05627">
    <property type="entry name" value="AvrRpt-cleavage"/>
    <property type="match status" value="1"/>
</dbReference>
<feature type="compositionally biased region" description="Polar residues" evidence="1">
    <location>
        <begin position="240"/>
        <end position="255"/>
    </location>
</feature>
<name>A0A5J5BL72_9ASTE</name>
<feature type="compositionally biased region" description="Pro residues" evidence="1">
    <location>
        <begin position="130"/>
        <end position="139"/>
    </location>
</feature>
<dbReference type="InterPro" id="IPR008700">
    <property type="entry name" value="TypeIII_avirulence_cleave"/>
</dbReference>